<comment type="caution">
    <text evidence="1">The sequence shown here is derived from an EMBL/GenBank/DDBJ whole genome shotgun (WGS) entry which is preliminary data.</text>
</comment>
<keyword evidence="2" id="KW-1185">Reference proteome</keyword>
<dbReference type="AlphaFoldDB" id="A0AAV8UJQ2"/>
<accession>A0AAV8UJQ2</accession>
<gene>
    <name evidence="1" type="ORF">NDN08_000195</name>
</gene>
<evidence type="ECO:0000313" key="1">
    <source>
        <dbReference type="EMBL" id="KAJ8900896.1"/>
    </source>
</evidence>
<protein>
    <submittedName>
        <fullName evidence="1">Uncharacterized protein</fullName>
    </submittedName>
</protein>
<organism evidence="1 2">
    <name type="scientific">Rhodosorus marinus</name>
    <dbReference type="NCBI Taxonomy" id="101924"/>
    <lineage>
        <taxon>Eukaryota</taxon>
        <taxon>Rhodophyta</taxon>
        <taxon>Stylonematophyceae</taxon>
        <taxon>Stylonematales</taxon>
        <taxon>Stylonemataceae</taxon>
        <taxon>Rhodosorus</taxon>
    </lineage>
</organism>
<proteinExistence type="predicted"/>
<sequence>MAQADDNQTTSLGPVEASNGENIGLGEVLREFRRFGVVTVGVPFRRVELYKLGGDFWANFKAVGSTDVLSDVFETGQQRLSVLADCLQKLGHKHGLLPMKSSSESQQVTTSEFCRSVDRTMRASSPLQQESNELTKLGDDVMEIDIFNECSAALEQEPNPDDVRLKGRMQLPPPGYVPQEFSSVSTERTSMTYPSLDANVTCENRPNIKRYDDNACLCCLLPVDIFEHAFSMPCCTGNAHLSCVIRTIGAFNGGTFRALLSPDWAHKHIGYSFLCVKQRCDALPRDAQGASNLSVPI</sequence>
<name>A0AAV8UJQ2_9RHOD</name>
<evidence type="ECO:0000313" key="2">
    <source>
        <dbReference type="Proteomes" id="UP001157974"/>
    </source>
</evidence>
<dbReference type="EMBL" id="JAMWBK010000013">
    <property type="protein sequence ID" value="KAJ8900896.1"/>
    <property type="molecule type" value="Genomic_DNA"/>
</dbReference>
<dbReference type="Proteomes" id="UP001157974">
    <property type="component" value="Unassembled WGS sequence"/>
</dbReference>
<reference evidence="1 2" key="1">
    <citation type="journal article" date="2023" name="Nat. Commun.">
        <title>Origin of minicircular mitochondrial genomes in red algae.</title>
        <authorList>
            <person name="Lee Y."/>
            <person name="Cho C.H."/>
            <person name="Lee Y.M."/>
            <person name="Park S.I."/>
            <person name="Yang J.H."/>
            <person name="West J.A."/>
            <person name="Bhattacharya D."/>
            <person name="Yoon H.S."/>
        </authorList>
    </citation>
    <scope>NUCLEOTIDE SEQUENCE [LARGE SCALE GENOMIC DNA]</scope>
    <source>
        <strain evidence="1 2">CCMP1338</strain>
        <tissue evidence="1">Whole cell</tissue>
    </source>
</reference>